<keyword evidence="5" id="KW-1133">Transmembrane helix</keyword>
<dbReference type="Gene3D" id="3.10.105.10">
    <property type="entry name" value="Dipeptide-binding Protein, Domain 3"/>
    <property type="match status" value="1"/>
</dbReference>
<keyword evidence="4" id="KW-0732">Signal</keyword>
<dbReference type="Proteomes" id="UP000295345">
    <property type="component" value="Unassembled WGS sequence"/>
</dbReference>
<evidence type="ECO:0000256" key="3">
    <source>
        <dbReference type="ARBA" id="ARBA00022448"/>
    </source>
</evidence>
<feature type="domain" description="Solute-binding protein family 5" evidence="6">
    <location>
        <begin position="102"/>
        <end position="487"/>
    </location>
</feature>
<feature type="transmembrane region" description="Helical" evidence="5">
    <location>
        <begin position="30"/>
        <end position="51"/>
    </location>
</feature>
<dbReference type="InterPro" id="IPR030678">
    <property type="entry name" value="Peptide/Ni-bd"/>
</dbReference>
<dbReference type="InterPro" id="IPR000914">
    <property type="entry name" value="SBP_5_dom"/>
</dbReference>
<name>A0A4R4SRZ6_9ACTN</name>
<comment type="caution">
    <text evidence="7">The sequence shown here is derived from an EMBL/GenBank/DDBJ whole genome shotgun (WGS) entry which is preliminary data.</text>
</comment>
<keyword evidence="5" id="KW-0812">Transmembrane</keyword>
<protein>
    <submittedName>
        <fullName evidence="7">Peptide-binding protein</fullName>
    </submittedName>
</protein>
<dbReference type="Pfam" id="PF00496">
    <property type="entry name" value="SBP_bac_5"/>
    <property type="match status" value="1"/>
</dbReference>
<evidence type="ECO:0000259" key="6">
    <source>
        <dbReference type="Pfam" id="PF00496"/>
    </source>
</evidence>
<evidence type="ECO:0000256" key="1">
    <source>
        <dbReference type="ARBA" id="ARBA00004196"/>
    </source>
</evidence>
<dbReference type="GO" id="GO:0030313">
    <property type="term" value="C:cell envelope"/>
    <property type="evidence" value="ECO:0007669"/>
    <property type="project" value="UniProtKB-SubCell"/>
</dbReference>
<dbReference type="PANTHER" id="PTHR30290:SF10">
    <property type="entry name" value="PERIPLASMIC OLIGOPEPTIDE-BINDING PROTEIN-RELATED"/>
    <property type="match status" value="1"/>
</dbReference>
<evidence type="ECO:0000256" key="5">
    <source>
        <dbReference type="SAM" id="Phobius"/>
    </source>
</evidence>
<dbReference type="PIRSF" id="PIRSF002741">
    <property type="entry name" value="MppA"/>
    <property type="match status" value="1"/>
</dbReference>
<keyword evidence="5" id="KW-0472">Membrane</keyword>
<dbReference type="OrthoDB" id="9801912at2"/>
<organism evidence="7 8">
    <name type="scientific">Streptomyces hainanensis</name>
    <dbReference type="NCBI Taxonomy" id="402648"/>
    <lineage>
        <taxon>Bacteria</taxon>
        <taxon>Bacillati</taxon>
        <taxon>Actinomycetota</taxon>
        <taxon>Actinomycetes</taxon>
        <taxon>Kitasatosporales</taxon>
        <taxon>Streptomycetaceae</taxon>
        <taxon>Streptomyces</taxon>
    </lineage>
</organism>
<keyword evidence="8" id="KW-1185">Reference proteome</keyword>
<dbReference type="SUPFAM" id="SSF53850">
    <property type="entry name" value="Periplasmic binding protein-like II"/>
    <property type="match status" value="1"/>
</dbReference>
<dbReference type="InterPro" id="IPR039424">
    <property type="entry name" value="SBP_5"/>
</dbReference>
<dbReference type="EMBL" id="SMKI01000469">
    <property type="protein sequence ID" value="TDC65856.1"/>
    <property type="molecule type" value="Genomic_DNA"/>
</dbReference>
<gene>
    <name evidence="7" type="ORF">E1283_30280</name>
</gene>
<dbReference type="GO" id="GO:1904680">
    <property type="term" value="F:peptide transmembrane transporter activity"/>
    <property type="evidence" value="ECO:0007669"/>
    <property type="project" value="TreeGrafter"/>
</dbReference>
<keyword evidence="3" id="KW-0813">Transport</keyword>
<evidence type="ECO:0000313" key="8">
    <source>
        <dbReference type="Proteomes" id="UP000295345"/>
    </source>
</evidence>
<dbReference type="GO" id="GO:0015833">
    <property type="term" value="P:peptide transport"/>
    <property type="evidence" value="ECO:0007669"/>
    <property type="project" value="TreeGrafter"/>
</dbReference>
<proteinExistence type="inferred from homology"/>
<evidence type="ECO:0000313" key="7">
    <source>
        <dbReference type="EMBL" id="TDC65856.1"/>
    </source>
</evidence>
<sequence length="568" mass="61416">MRVLGHCGWLASQTSSEEGRGELRRIRARGAIGLGLVVVLAVGAIGGWMFFRSSGGGDEPIVVGTTSTPTILDPGGAYDAAGAALMSNLYQSLMTYAPGQEEPVPDAAESCEFTDNQLTVYRCTLRDDLSFSNGDDVTPDDVKYSYERVLSMADRAAREAEDDTIPEDEKFAYAGPSSLLASLEAVRVDGQDVIFELNQPDATFPLIVAGSAGAIVHRDSYSAIEPETDGQVVGSGPFLLDRYRPNESAELVPNPNYRGAVETPDTPVTVRYFVQSDDGTAAEELLADAWEAGELDVNNGRMPPAVMSDLNRSDSGIRVAETTGGSIRVLAFNTDQGLPMSEAAARRAAASLIDREAISRRVQQGTVEPLYSLIPVGFTGHGTPYYDHYRGVTVDSLRTEMEEAGLELPVRFNLAYSRGVANHAEAELIQQQLEEGGLFDVEISYHDWAEFIPTIYGARGYDAYLIGWTPDFPDPATFTDTILGPGDGLATGFSDNAINELISRTHGEPDRGRAAEDFLTIHDLAAGSAPIVPIWQDKRTVISTVQISGTQNLVSHSGVWRLWELHRI</sequence>
<comment type="subcellular location">
    <subcellularLocation>
        <location evidence="1">Cell envelope</location>
    </subcellularLocation>
</comment>
<dbReference type="GO" id="GO:0042597">
    <property type="term" value="C:periplasmic space"/>
    <property type="evidence" value="ECO:0007669"/>
    <property type="project" value="UniProtKB-ARBA"/>
</dbReference>
<accession>A0A4R4SRZ6</accession>
<reference evidence="7 8" key="1">
    <citation type="submission" date="2019-03" db="EMBL/GenBank/DDBJ databases">
        <title>Draft genome sequences of novel Actinobacteria.</title>
        <authorList>
            <person name="Sahin N."/>
            <person name="Ay H."/>
            <person name="Saygin H."/>
        </authorList>
    </citation>
    <scope>NUCLEOTIDE SEQUENCE [LARGE SCALE GENOMIC DNA]</scope>
    <source>
        <strain evidence="7 8">DSM 41900</strain>
    </source>
</reference>
<dbReference type="AlphaFoldDB" id="A0A4R4SRZ6"/>
<evidence type="ECO:0000256" key="2">
    <source>
        <dbReference type="ARBA" id="ARBA00005695"/>
    </source>
</evidence>
<dbReference type="PANTHER" id="PTHR30290">
    <property type="entry name" value="PERIPLASMIC BINDING COMPONENT OF ABC TRANSPORTER"/>
    <property type="match status" value="1"/>
</dbReference>
<evidence type="ECO:0000256" key="4">
    <source>
        <dbReference type="ARBA" id="ARBA00022729"/>
    </source>
</evidence>
<dbReference type="Gene3D" id="3.40.190.10">
    <property type="entry name" value="Periplasmic binding protein-like II"/>
    <property type="match status" value="1"/>
</dbReference>
<comment type="similarity">
    <text evidence="2">Belongs to the bacterial solute-binding protein 5 family.</text>
</comment>
<dbReference type="GO" id="GO:0043190">
    <property type="term" value="C:ATP-binding cassette (ABC) transporter complex"/>
    <property type="evidence" value="ECO:0007669"/>
    <property type="project" value="InterPro"/>
</dbReference>